<evidence type="ECO:0000313" key="5">
    <source>
        <dbReference type="Proteomes" id="UP000807769"/>
    </source>
</evidence>
<protein>
    <recommendedName>
        <fullName evidence="3">SHSP domain-containing protein</fullName>
    </recommendedName>
</protein>
<dbReference type="RefSeq" id="XP_041185716.1">
    <property type="nucleotide sequence ID" value="XM_041329467.1"/>
</dbReference>
<gene>
    <name evidence="4" type="ORF">BJ212DRAFT_1227795</name>
</gene>
<feature type="domain" description="SHSP" evidence="3">
    <location>
        <begin position="1"/>
        <end position="65"/>
    </location>
</feature>
<evidence type="ECO:0000313" key="4">
    <source>
        <dbReference type="EMBL" id="KAG1799495.1"/>
    </source>
</evidence>
<sequence length="65" mass="7341">SKRLENYDKGGYIVWEHSYGKFFRILQIPQGIKAEGVHAMMENGMLTVSFPMAGPDQQPQCVPIT</sequence>
<name>A0A9P7DP65_9AGAM</name>
<reference evidence="4" key="1">
    <citation type="journal article" date="2020" name="New Phytol.">
        <title>Comparative genomics reveals dynamic genome evolution in host specialist ectomycorrhizal fungi.</title>
        <authorList>
            <person name="Lofgren L.A."/>
            <person name="Nguyen N.H."/>
            <person name="Vilgalys R."/>
            <person name="Ruytinx J."/>
            <person name="Liao H.L."/>
            <person name="Branco S."/>
            <person name="Kuo A."/>
            <person name="LaButti K."/>
            <person name="Lipzen A."/>
            <person name="Andreopoulos W."/>
            <person name="Pangilinan J."/>
            <person name="Riley R."/>
            <person name="Hundley H."/>
            <person name="Na H."/>
            <person name="Barry K."/>
            <person name="Grigoriev I.V."/>
            <person name="Stajich J.E."/>
            <person name="Kennedy P.G."/>
        </authorList>
    </citation>
    <scope>NUCLEOTIDE SEQUENCE</scope>
    <source>
        <strain evidence="4">MN1</strain>
    </source>
</reference>
<dbReference type="PROSITE" id="PS01031">
    <property type="entry name" value="SHSP"/>
    <property type="match status" value="1"/>
</dbReference>
<dbReference type="AlphaFoldDB" id="A0A9P7DP65"/>
<keyword evidence="5" id="KW-1185">Reference proteome</keyword>
<dbReference type="CDD" id="cd06464">
    <property type="entry name" value="ACD_sHsps-like"/>
    <property type="match status" value="1"/>
</dbReference>
<proteinExistence type="inferred from homology"/>
<comment type="similarity">
    <text evidence="1 2">Belongs to the small heat shock protein (HSP20) family.</text>
</comment>
<dbReference type="GeneID" id="64623484"/>
<accession>A0A9P7DP65</accession>
<dbReference type="InterPro" id="IPR008978">
    <property type="entry name" value="HSP20-like_chaperone"/>
</dbReference>
<organism evidence="4 5">
    <name type="scientific">Suillus subaureus</name>
    <dbReference type="NCBI Taxonomy" id="48587"/>
    <lineage>
        <taxon>Eukaryota</taxon>
        <taxon>Fungi</taxon>
        <taxon>Dikarya</taxon>
        <taxon>Basidiomycota</taxon>
        <taxon>Agaricomycotina</taxon>
        <taxon>Agaricomycetes</taxon>
        <taxon>Agaricomycetidae</taxon>
        <taxon>Boletales</taxon>
        <taxon>Suillineae</taxon>
        <taxon>Suillaceae</taxon>
        <taxon>Suillus</taxon>
    </lineage>
</organism>
<dbReference type="InterPro" id="IPR002068">
    <property type="entry name" value="A-crystallin/Hsp20_dom"/>
</dbReference>
<comment type="caution">
    <text evidence="4">The sequence shown here is derived from an EMBL/GenBank/DDBJ whole genome shotgun (WGS) entry which is preliminary data.</text>
</comment>
<feature type="non-terminal residue" evidence="4">
    <location>
        <position position="1"/>
    </location>
</feature>
<dbReference type="Proteomes" id="UP000807769">
    <property type="component" value="Unassembled WGS sequence"/>
</dbReference>
<evidence type="ECO:0000256" key="2">
    <source>
        <dbReference type="RuleBase" id="RU003616"/>
    </source>
</evidence>
<feature type="non-terminal residue" evidence="4">
    <location>
        <position position="65"/>
    </location>
</feature>
<evidence type="ECO:0000256" key="1">
    <source>
        <dbReference type="PROSITE-ProRule" id="PRU00285"/>
    </source>
</evidence>
<dbReference type="OrthoDB" id="1431247at2759"/>
<evidence type="ECO:0000259" key="3">
    <source>
        <dbReference type="PROSITE" id="PS01031"/>
    </source>
</evidence>
<dbReference type="EMBL" id="JABBWG010000146">
    <property type="protein sequence ID" value="KAG1799495.1"/>
    <property type="molecule type" value="Genomic_DNA"/>
</dbReference>
<dbReference type="Pfam" id="PF00011">
    <property type="entry name" value="HSP20"/>
    <property type="match status" value="1"/>
</dbReference>
<dbReference type="SUPFAM" id="SSF49764">
    <property type="entry name" value="HSP20-like chaperones"/>
    <property type="match status" value="1"/>
</dbReference>
<dbReference type="Gene3D" id="2.60.40.790">
    <property type="match status" value="1"/>
</dbReference>